<sequence length="208" mass="20713">MSAEPDGGLDPLDLAALIATRLCHDMAGPVGAVANGAELLGDDPAMIDAEALGLLTGSAAGASLRLRTLRAAFGLAGAVEPGDLPRQLSAWAGARCAVTLPPRDALTALAPEPLRLLLNLALLATETAVAPATLVVEVQGDRLAAAAEGRAPRLEPAMVEAVAGRTDGLGPRTVQAWLTGALGRRLGGTVEVAATASGSTAAIVLPQG</sequence>
<reference evidence="2 3" key="1">
    <citation type="submission" date="2017-09" db="EMBL/GenBank/DDBJ databases">
        <authorList>
            <person name="Ehlers B."/>
            <person name="Leendertz F.H."/>
        </authorList>
    </citation>
    <scope>NUCLEOTIDE SEQUENCE [LARGE SCALE GENOMIC DNA]</scope>
    <source>
        <strain evidence="2 3">USBA 140</strain>
    </source>
</reference>
<dbReference type="AlphaFoldDB" id="A0A286GKK9"/>
<name>A0A286GKK9_9PROT</name>
<proteinExistence type="predicted"/>
<dbReference type="Gene3D" id="1.10.287.130">
    <property type="match status" value="1"/>
</dbReference>
<dbReference type="RefSeq" id="WP_176525146.1">
    <property type="nucleotide sequence ID" value="NZ_OCNJ01000005.1"/>
</dbReference>
<feature type="domain" description="Histidine phosphotransferase ChpT C-terminal" evidence="1">
    <location>
        <begin position="109"/>
        <end position="196"/>
    </location>
</feature>
<dbReference type="InterPro" id="IPR036890">
    <property type="entry name" value="HATPase_C_sf"/>
</dbReference>
<keyword evidence="3" id="KW-1185">Reference proteome</keyword>
<dbReference type="EMBL" id="OCNJ01000005">
    <property type="protein sequence ID" value="SOD96042.1"/>
    <property type="molecule type" value="Genomic_DNA"/>
</dbReference>
<evidence type="ECO:0000259" key="1">
    <source>
        <dbReference type="Pfam" id="PF10090"/>
    </source>
</evidence>
<dbReference type="Pfam" id="PF10090">
    <property type="entry name" value="HPTransfase"/>
    <property type="match status" value="1"/>
</dbReference>
<dbReference type="GO" id="GO:0016740">
    <property type="term" value="F:transferase activity"/>
    <property type="evidence" value="ECO:0007669"/>
    <property type="project" value="UniProtKB-KW"/>
</dbReference>
<dbReference type="Proteomes" id="UP000219621">
    <property type="component" value="Unassembled WGS sequence"/>
</dbReference>
<evidence type="ECO:0000313" key="3">
    <source>
        <dbReference type="Proteomes" id="UP000219621"/>
    </source>
</evidence>
<dbReference type="Gene3D" id="3.30.565.10">
    <property type="entry name" value="Histidine kinase-like ATPase, C-terminal domain"/>
    <property type="match status" value="1"/>
</dbReference>
<keyword evidence="2" id="KW-0808">Transferase</keyword>
<organism evidence="2 3">
    <name type="scientific">Caenispirillum bisanense</name>
    <dbReference type="NCBI Taxonomy" id="414052"/>
    <lineage>
        <taxon>Bacteria</taxon>
        <taxon>Pseudomonadati</taxon>
        <taxon>Pseudomonadota</taxon>
        <taxon>Alphaproteobacteria</taxon>
        <taxon>Rhodospirillales</taxon>
        <taxon>Novispirillaceae</taxon>
        <taxon>Caenispirillum</taxon>
    </lineage>
</organism>
<evidence type="ECO:0000313" key="2">
    <source>
        <dbReference type="EMBL" id="SOD96042.1"/>
    </source>
</evidence>
<accession>A0A286GKK9</accession>
<gene>
    <name evidence="2" type="ORF">SAMN05421508_105126</name>
</gene>
<dbReference type="InterPro" id="IPR018762">
    <property type="entry name" value="ChpT_C"/>
</dbReference>
<protein>
    <submittedName>
        <fullName evidence="2">Histidine phosphotransferase ChpT</fullName>
    </submittedName>
</protein>